<dbReference type="KEGG" id="gsh:117359040"/>
<feature type="compositionally biased region" description="Pro residues" evidence="1">
    <location>
        <begin position="352"/>
        <end position="367"/>
    </location>
</feature>
<gene>
    <name evidence="3" type="primary">LOC117359040</name>
</gene>
<dbReference type="RefSeq" id="XP_033797034.1">
    <property type="nucleotide sequence ID" value="XM_033941143.1"/>
</dbReference>
<organism evidence="2 3">
    <name type="scientific">Geotrypetes seraphini</name>
    <name type="common">Gaboon caecilian</name>
    <name type="synonym">Caecilia seraphini</name>
    <dbReference type="NCBI Taxonomy" id="260995"/>
    <lineage>
        <taxon>Eukaryota</taxon>
        <taxon>Metazoa</taxon>
        <taxon>Chordata</taxon>
        <taxon>Craniata</taxon>
        <taxon>Vertebrata</taxon>
        <taxon>Euteleostomi</taxon>
        <taxon>Amphibia</taxon>
        <taxon>Gymnophiona</taxon>
        <taxon>Geotrypetes</taxon>
    </lineage>
</organism>
<dbReference type="InterPro" id="IPR052600">
    <property type="entry name" value="Nuc_rcpt_coact/corep"/>
</dbReference>
<dbReference type="InParanoid" id="A0A6P8QJS5"/>
<evidence type="ECO:0000313" key="2">
    <source>
        <dbReference type="Proteomes" id="UP000515159"/>
    </source>
</evidence>
<evidence type="ECO:0000256" key="1">
    <source>
        <dbReference type="SAM" id="MobiDB-lite"/>
    </source>
</evidence>
<reference evidence="3" key="1">
    <citation type="submission" date="2025-08" db="UniProtKB">
        <authorList>
            <consortium name="RefSeq"/>
        </authorList>
    </citation>
    <scope>IDENTIFICATION</scope>
</reference>
<sequence length="442" mass="49453">MSSWVKVTKGHVQKPVVEKRHKPGWIPRLLDINPHKHYPKAPYSAHDGYAKGFEDVDSFEELLGQRYDYSSGAEDNFERYQYSQTDDKYNRDDRREKLYLQFYQQIQKEYDKERPSDCVVVAISKEQSEYGTSIGHRLQDHGLVVEMIYLVSEAGLTRALQEVKNDGSPFCILVEQSNVALSSCTIIMLHDSIKIHRNMPMEDALSLVVKAFGKIFAEREQQERKEISHKAADLADDYLERELYESYNVPLGVRHLLFLLSEGKYLSREEINSITDYLKTRKNELEGYVEQPDPSTEVDNTVYQTSVLAGTSSAAHTLSKPPPLLPTPSKASLLGLSPMSQGKPSLLGDRPPLLPVPGVPGPKGKPPPLLAAPSKRPGLLGFSPAQVAKRPLLGDKPGLLPTPEMLETGWLTPSGPRALLLERPTTVSLLHQRPAKPKALLS</sequence>
<dbReference type="InterPro" id="IPR036621">
    <property type="entry name" value="Anticodon-bd_dom_sf"/>
</dbReference>
<dbReference type="PANTHER" id="PTHR23295:SF5">
    <property type="entry name" value="SI:CH211-216L23.2"/>
    <property type="match status" value="1"/>
</dbReference>
<name>A0A6P8QJS5_GEOSA</name>
<dbReference type="AlphaFoldDB" id="A0A6P8QJS5"/>
<protein>
    <submittedName>
        <fullName evidence="3">Nuclear receptor coactivator 5-like</fullName>
    </submittedName>
</protein>
<dbReference type="OrthoDB" id="10044938at2759"/>
<proteinExistence type="predicted"/>
<dbReference type="Gene3D" id="3.40.50.800">
    <property type="entry name" value="Anticodon-binding domain"/>
    <property type="match status" value="1"/>
</dbReference>
<evidence type="ECO:0000313" key="3">
    <source>
        <dbReference type="RefSeq" id="XP_033797034.1"/>
    </source>
</evidence>
<feature type="region of interest" description="Disordered" evidence="1">
    <location>
        <begin position="313"/>
        <end position="367"/>
    </location>
</feature>
<keyword evidence="2" id="KW-1185">Reference proteome</keyword>
<dbReference type="GeneID" id="117359040"/>
<dbReference type="Proteomes" id="UP000515159">
    <property type="component" value="Chromosome 4"/>
</dbReference>
<dbReference type="PANTHER" id="PTHR23295">
    <property type="entry name" value="NUCLEAR RECEPTOR COACTIVATOR 5-RELATED"/>
    <property type="match status" value="1"/>
</dbReference>
<dbReference type="SUPFAM" id="SSF52954">
    <property type="entry name" value="Class II aaRS ABD-related"/>
    <property type="match status" value="1"/>
</dbReference>
<accession>A0A6P8QJS5</accession>